<keyword evidence="4 8" id="KW-1133">Transmembrane helix</keyword>
<feature type="transmembrane region" description="Helical" evidence="8">
    <location>
        <begin position="449"/>
        <end position="474"/>
    </location>
</feature>
<feature type="compositionally biased region" description="Low complexity" evidence="7">
    <location>
        <begin position="209"/>
        <end position="299"/>
    </location>
</feature>
<feature type="transmembrane region" description="Helical" evidence="8">
    <location>
        <begin position="395"/>
        <end position="419"/>
    </location>
</feature>
<feature type="compositionally biased region" description="Low complexity" evidence="7">
    <location>
        <begin position="69"/>
        <end position="116"/>
    </location>
</feature>
<dbReference type="InterPro" id="IPR050250">
    <property type="entry name" value="Macrolide_Exporter_MacB"/>
</dbReference>
<sequence>MTNTGMFLRMLFSAVFRRRSRAVMAVVASLVGAATLFCLAMICIAVPQQMNQEMRAYGANLIVTPAAESSDSATSDSATSDNGDMSGMDMSSGTSTSSSSGASSSGTSSSGTSKSGIGAAMVEHTSEMVAAKGSEKHATYRYENVRVNAAPYVMAGVDPAAVRNLNHHWVVDGKWPSAGRVLVGRDVADAMGLTVGSGITIGYRASDNAATASGTSSSSATGSDAGTSSSSSAPSAEGAGSANAETGGASADGQSSTDSSSAPSAEGAGSANAETGGASTSDQSGDTQSDQSGTQTQDGRVSSDIMDTSGTEFRVAGIVDTGGSEDSIIYATNADVTKLTGVTRGVDVIEYSSGASDLAALVQSINDMTSMHVKAQQVTKITASDTRIITMLQTLFWIVSLVVLVLTLVGVGTTISSIVSQRRNEIGLRKALGASSRAIGVEFYVESALYGLIGGLLGTALGFALASWLCVAVFERAVGFNWGLGVASVVLAALVAVVASIPPVHRATRIDPAVVLREE</sequence>
<dbReference type="Pfam" id="PF02687">
    <property type="entry name" value="FtsX"/>
    <property type="match status" value="1"/>
</dbReference>
<dbReference type="GO" id="GO:0022857">
    <property type="term" value="F:transmembrane transporter activity"/>
    <property type="evidence" value="ECO:0007669"/>
    <property type="project" value="TreeGrafter"/>
</dbReference>
<evidence type="ECO:0000256" key="4">
    <source>
        <dbReference type="ARBA" id="ARBA00022989"/>
    </source>
</evidence>
<keyword evidence="3 8" id="KW-0812">Transmembrane</keyword>
<comment type="subcellular location">
    <subcellularLocation>
        <location evidence="1">Cell membrane</location>
        <topology evidence="1">Multi-pass membrane protein</topology>
    </subcellularLocation>
</comment>
<evidence type="ECO:0000256" key="8">
    <source>
        <dbReference type="SAM" id="Phobius"/>
    </source>
</evidence>
<dbReference type="GO" id="GO:0005886">
    <property type="term" value="C:plasma membrane"/>
    <property type="evidence" value="ECO:0007669"/>
    <property type="project" value="UniProtKB-SubCell"/>
</dbReference>
<feature type="region of interest" description="Disordered" evidence="7">
    <location>
        <begin position="68"/>
        <end position="116"/>
    </location>
</feature>
<evidence type="ECO:0000259" key="9">
    <source>
        <dbReference type="Pfam" id="PF02687"/>
    </source>
</evidence>
<evidence type="ECO:0000256" key="5">
    <source>
        <dbReference type="ARBA" id="ARBA00023136"/>
    </source>
</evidence>
<dbReference type="PANTHER" id="PTHR30572">
    <property type="entry name" value="MEMBRANE COMPONENT OF TRANSPORTER-RELATED"/>
    <property type="match status" value="1"/>
</dbReference>
<dbReference type="EMBL" id="WBVT01000009">
    <property type="protein sequence ID" value="KAB7790612.1"/>
    <property type="molecule type" value="Genomic_DNA"/>
</dbReference>
<keyword evidence="11" id="KW-1185">Reference proteome</keyword>
<evidence type="ECO:0000256" key="7">
    <source>
        <dbReference type="SAM" id="MobiDB-lite"/>
    </source>
</evidence>
<proteinExistence type="inferred from homology"/>
<keyword evidence="5 8" id="KW-0472">Membrane</keyword>
<feature type="transmembrane region" description="Helical" evidence="8">
    <location>
        <begin position="480"/>
        <end position="501"/>
    </location>
</feature>
<dbReference type="AlphaFoldDB" id="A0A6I1GIR5"/>
<keyword evidence="2" id="KW-1003">Cell membrane</keyword>
<evidence type="ECO:0000256" key="1">
    <source>
        <dbReference type="ARBA" id="ARBA00004651"/>
    </source>
</evidence>
<evidence type="ECO:0000313" key="10">
    <source>
        <dbReference type="EMBL" id="KAB7790612.1"/>
    </source>
</evidence>
<accession>A0A6I1GIR5</accession>
<dbReference type="Proteomes" id="UP000441772">
    <property type="component" value="Unassembled WGS sequence"/>
</dbReference>
<feature type="domain" description="ABC3 transporter permease C-terminal" evidence="9">
    <location>
        <begin position="398"/>
        <end position="512"/>
    </location>
</feature>
<comment type="caution">
    <text evidence="10">The sequence shown here is derived from an EMBL/GenBank/DDBJ whole genome shotgun (WGS) entry which is preliminary data.</text>
</comment>
<evidence type="ECO:0000313" key="11">
    <source>
        <dbReference type="Proteomes" id="UP000441772"/>
    </source>
</evidence>
<evidence type="ECO:0000256" key="2">
    <source>
        <dbReference type="ARBA" id="ARBA00022475"/>
    </source>
</evidence>
<feature type="region of interest" description="Disordered" evidence="7">
    <location>
        <begin position="209"/>
        <end position="307"/>
    </location>
</feature>
<evidence type="ECO:0000256" key="3">
    <source>
        <dbReference type="ARBA" id="ARBA00022692"/>
    </source>
</evidence>
<comment type="similarity">
    <text evidence="6">Belongs to the ABC-4 integral membrane protein family.</text>
</comment>
<dbReference type="InterPro" id="IPR003838">
    <property type="entry name" value="ABC3_permease_C"/>
</dbReference>
<name>A0A6I1GIR5_9BIFI</name>
<organism evidence="10 11">
    <name type="scientific">Bifidobacterium leontopitheci</name>
    <dbReference type="NCBI Taxonomy" id="2650774"/>
    <lineage>
        <taxon>Bacteria</taxon>
        <taxon>Bacillati</taxon>
        <taxon>Actinomycetota</taxon>
        <taxon>Actinomycetes</taxon>
        <taxon>Bifidobacteriales</taxon>
        <taxon>Bifidobacteriaceae</taxon>
        <taxon>Bifidobacterium</taxon>
    </lineage>
</organism>
<reference evidence="10 11" key="1">
    <citation type="submission" date="2019-09" db="EMBL/GenBank/DDBJ databases">
        <title>Characterization of the phylogenetic diversity of two novel species belonging to the genus Bifidobacterium: Bifidobacterium cebidarum sp. nov. and Bifidobacterium leontopitheci sp. nov.</title>
        <authorList>
            <person name="Lugli G.A."/>
            <person name="Duranti S."/>
            <person name="Milani C."/>
            <person name="Turroni F."/>
            <person name="Ventura M."/>
        </authorList>
    </citation>
    <scope>NUCLEOTIDE SEQUENCE [LARGE SCALE GENOMIC DNA]</scope>
    <source>
        <strain evidence="10 11">LMG 31471</strain>
    </source>
</reference>
<protein>
    <submittedName>
        <fullName evidence="10">ABC transporter permease</fullName>
    </submittedName>
</protein>
<dbReference type="RefSeq" id="WP_226835948.1">
    <property type="nucleotide sequence ID" value="NZ_JBHSKZ010000009.1"/>
</dbReference>
<evidence type="ECO:0000256" key="6">
    <source>
        <dbReference type="ARBA" id="ARBA00038076"/>
    </source>
</evidence>
<gene>
    <name evidence="10" type="ORF">F7D09_0865</name>
</gene>
<dbReference type="PANTHER" id="PTHR30572:SF4">
    <property type="entry name" value="ABC TRANSPORTER PERMEASE YTRF"/>
    <property type="match status" value="1"/>
</dbReference>